<keyword evidence="2" id="KW-1185">Reference proteome</keyword>
<gene>
    <name evidence="1" type="ORF">IHE45_07G022100</name>
</gene>
<name>A0ACB7VQ59_DIOAL</name>
<evidence type="ECO:0000313" key="2">
    <source>
        <dbReference type="Proteomes" id="UP000827976"/>
    </source>
</evidence>
<dbReference type="EMBL" id="CM037017">
    <property type="protein sequence ID" value="KAH7676520.1"/>
    <property type="molecule type" value="Genomic_DNA"/>
</dbReference>
<organism evidence="1 2">
    <name type="scientific">Dioscorea alata</name>
    <name type="common">Purple yam</name>
    <dbReference type="NCBI Taxonomy" id="55571"/>
    <lineage>
        <taxon>Eukaryota</taxon>
        <taxon>Viridiplantae</taxon>
        <taxon>Streptophyta</taxon>
        <taxon>Embryophyta</taxon>
        <taxon>Tracheophyta</taxon>
        <taxon>Spermatophyta</taxon>
        <taxon>Magnoliopsida</taxon>
        <taxon>Liliopsida</taxon>
        <taxon>Dioscoreales</taxon>
        <taxon>Dioscoreaceae</taxon>
        <taxon>Dioscorea</taxon>
    </lineage>
</organism>
<reference evidence="2" key="1">
    <citation type="journal article" date="2022" name="Nat. Commun.">
        <title>Chromosome evolution and the genetic basis of agronomically important traits in greater yam.</title>
        <authorList>
            <person name="Bredeson J.V."/>
            <person name="Lyons J.B."/>
            <person name="Oniyinde I.O."/>
            <person name="Okereke N.R."/>
            <person name="Kolade O."/>
            <person name="Nnabue I."/>
            <person name="Nwadili C.O."/>
            <person name="Hribova E."/>
            <person name="Parker M."/>
            <person name="Nwogha J."/>
            <person name="Shu S."/>
            <person name="Carlson J."/>
            <person name="Kariba R."/>
            <person name="Muthemba S."/>
            <person name="Knop K."/>
            <person name="Barton G.J."/>
            <person name="Sherwood A.V."/>
            <person name="Lopez-Montes A."/>
            <person name="Asiedu R."/>
            <person name="Jamnadass R."/>
            <person name="Muchugi A."/>
            <person name="Goodstein D."/>
            <person name="Egesi C.N."/>
            <person name="Featherston J."/>
            <person name="Asfaw A."/>
            <person name="Simpson G.G."/>
            <person name="Dolezel J."/>
            <person name="Hendre P.S."/>
            <person name="Van Deynze A."/>
            <person name="Kumar P.L."/>
            <person name="Obidiegwu J.E."/>
            <person name="Bhattacharjee R."/>
            <person name="Rokhsar D.S."/>
        </authorList>
    </citation>
    <scope>NUCLEOTIDE SEQUENCE [LARGE SCALE GENOMIC DNA]</scope>
    <source>
        <strain evidence="2">cv. TDa95/00328</strain>
    </source>
</reference>
<comment type="caution">
    <text evidence="1">The sequence shown here is derived from an EMBL/GenBank/DDBJ whole genome shotgun (WGS) entry which is preliminary data.</text>
</comment>
<accession>A0ACB7VQ59</accession>
<sequence length="548" mass="60654">MPSSPSLPSEKKHWWLSNKKVVEKYLRDARVLIASQQTADVTAALGLIEAALGLAPRLETALELKARSLLFLRRFRDVADMLQDYIPSFRAAGDDDSGTSLSGAGSAEQLLPRERAKLLSGEERSDGERSFRCFSVADLKKKVMAGLCKNSEKEGQWRYLVLGQACSHLGLMEDAIALLQTGRRLATAAFRRESVCWSEDSFSFTDNHSIPPPPSLPSSESEAASHLVSHIKFLLRRRAAAIAALDANLPNESVRHFSKILDGRRSVPQAFAAYCFVGRASAYRAAGRLAEAIADCNRALALDPASIPALRERADLLEAVRSHADCLHDLDHLKLLYDSILRDQKLPGPAWKPHYDVRYRDIPSNLRTLTARIQQLRLRVAAGEGTNVDYYALIGVRRGCTRSELERAHRLLSLKHRPDKAGGFVDRLEFVEEHRELDEIRDQARMSALLLYRLLQKGYSSIMAAVMEEEMAEKMRVREAAAVVAAMKVSVAAEKVAQEEMAKTTTVTPASAPVYQGVFCRDMAAVGSLLAQVGFNRAIPVKFEALSC</sequence>
<dbReference type="Proteomes" id="UP000827976">
    <property type="component" value="Chromosome 7"/>
</dbReference>
<proteinExistence type="predicted"/>
<protein>
    <submittedName>
        <fullName evidence="1">TPR-like protein</fullName>
    </submittedName>
</protein>
<evidence type="ECO:0000313" key="1">
    <source>
        <dbReference type="EMBL" id="KAH7676520.1"/>
    </source>
</evidence>